<proteinExistence type="predicted"/>
<accession>A0AAD6BZ71</accession>
<reference evidence="2" key="1">
    <citation type="submission" date="2022-12" db="EMBL/GenBank/DDBJ databases">
        <authorList>
            <person name="Petersen C."/>
        </authorList>
    </citation>
    <scope>NUCLEOTIDE SEQUENCE</scope>
    <source>
        <strain evidence="2">IBT 16125</strain>
    </source>
</reference>
<organism evidence="2 3">
    <name type="scientific">Penicillium daleae</name>
    <dbReference type="NCBI Taxonomy" id="63821"/>
    <lineage>
        <taxon>Eukaryota</taxon>
        <taxon>Fungi</taxon>
        <taxon>Dikarya</taxon>
        <taxon>Ascomycota</taxon>
        <taxon>Pezizomycotina</taxon>
        <taxon>Eurotiomycetes</taxon>
        <taxon>Eurotiomycetidae</taxon>
        <taxon>Eurotiales</taxon>
        <taxon>Aspergillaceae</taxon>
        <taxon>Penicillium</taxon>
    </lineage>
</organism>
<feature type="compositionally biased region" description="Polar residues" evidence="1">
    <location>
        <begin position="269"/>
        <end position="281"/>
    </location>
</feature>
<dbReference type="GeneID" id="81604005"/>
<evidence type="ECO:0000256" key="1">
    <source>
        <dbReference type="SAM" id="MobiDB-lite"/>
    </source>
</evidence>
<feature type="region of interest" description="Disordered" evidence="1">
    <location>
        <begin position="201"/>
        <end position="231"/>
    </location>
</feature>
<feature type="compositionally biased region" description="Low complexity" evidence="1">
    <location>
        <begin position="222"/>
        <end position="231"/>
    </location>
</feature>
<gene>
    <name evidence="2" type="ORF">N7458_010380</name>
</gene>
<reference evidence="2" key="2">
    <citation type="journal article" date="2023" name="IMA Fungus">
        <title>Comparative genomic study of the Penicillium genus elucidates a diverse pangenome and 15 lateral gene transfer events.</title>
        <authorList>
            <person name="Petersen C."/>
            <person name="Sorensen T."/>
            <person name="Nielsen M.R."/>
            <person name="Sondergaard T.E."/>
            <person name="Sorensen J.L."/>
            <person name="Fitzpatrick D.A."/>
            <person name="Frisvad J.C."/>
            <person name="Nielsen K.L."/>
        </authorList>
    </citation>
    <scope>NUCLEOTIDE SEQUENCE</scope>
    <source>
        <strain evidence="2">IBT 16125</strain>
    </source>
</reference>
<dbReference type="EMBL" id="JAPVEA010000008">
    <property type="protein sequence ID" value="KAJ5439382.1"/>
    <property type="molecule type" value="Genomic_DNA"/>
</dbReference>
<comment type="caution">
    <text evidence="2">The sequence shown here is derived from an EMBL/GenBank/DDBJ whole genome shotgun (WGS) entry which is preliminary data.</text>
</comment>
<name>A0AAD6BZ71_9EURO</name>
<sequence>MHFIIPIIVFVTANIWGLYSSIPFTNINPARSVLDRALGGVQLASTVYTLDQIPRLLDEEAITHHLIQEYLGGWNATVVSDTESAMTLSAGRRPFTAPLTVSPGLHPSPPSSTQEPASLPGPATTQHPSVDGLPQILLSVIFTLVVWFMVKQNDQSRRLTSIHEEIGLVQQYQENAWKGIFENHTNLAYLVSVAQDLSAASSANSHPVEEVDAPEQPHDSEGSTSSSDESSAIVNQTLQDVLASLDTLRQTIDRSTNVWGEWFERQEVFQSRSQDTQPTESSGDDPSGSSAEGLVQDG</sequence>
<keyword evidence="3" id="KW-1185">Reference proteome</keyword>
<feature type="region of interest" description="Disordered" evidence="1">
    <location>
        <begin position="269"/>
        <end position="298"/>
    </location>
</feature>
<evidence type="ECO:0000313" key="3">
    <source>
        <dbReference type="Proteomes" id="UP001213681"/>
    </source>
</evidence>
<dbReference type="AlphaFoldDB" id="A0AAD6BZ71"/>
<dbReference type="RefSeq" id="XP_056762611.1">
    <property type="nucleotide sequence ID" value="XM_056913762.1"/>
</dbReference>
<protein>
    <submittedName>
        <fullName evidence="2">Uncharacterized protein</fullName>
    </submittedName>
</protein>
<dbReference type="Proteomes" id="UP001213681">
    <property type="component" value="Unassembled WGS sequence"/>
</dbReference>
<feature type="region of interest" description="Disordered" evidence="1">
    <location>
        <begin position="99"/>
        <end position="128"/>
    </location>
</feature>
<evidence type="ECO:0000313" key="2">
    <source>
        <dbReference type="EMBL" id="KAJ5439382.1"/>
    </source>
</evidence>